<keyword evidence="2" id="KW-0732">Signal</keyword>
<organism evidence="3 5">
    <name type="scientific">Pseudomonas cannabina</name>
    <dbReference type="NCBI Taxonomy" id="86840"/>
    <lineage>
        <taxon>Bacteria</taxon>
        <taxon>Pseudomonadati</taxon>
        <taxon>Pseudomonadota</taxon>
        <taxon>Gammaproteobacteria</taxon>
        <taxon>Pseudomonadales</taxon>
        <taxon>Pseudomonadaceae</taxon>
        <taxon>Pseudomonas</taxon>
    </lineage>
</organism>
<evidence type="ECO:0008006" key="7">
    <source>
        <dbReference type="Google" id="ProtNLM"/>
    </source>
</evidence>
<gene>
    <name evidence="3" type="ORF">ALO81_03583</name>
    <name evidence="4" type="ORF">ALQ64_04401</name>
</gene>
<evidence type="ECO:0000256" key="1">
    <source>
        <dbReference type="SAM" id="MobiDB-lite"/>
    </source>
</evidence>
<sequence>MKNKKNKAGRAFVSGLLLAMSCHATAQVEGAPTASEQPTPQEQTAPATGNSVPVVLTDKIHQINKILESTTAVHQYEFTAVRGQNVLIATPDHQYNQTWRLEYQVDGGEWQAKRHNGAEKISGLNAGSQVNIRILATEGARFDSVDYSVVFGSYPHMRYDLHNEEGFLPIPHGRTTPAFLATQAFTKAMLEATFTDSVGVPLEGGVLDFYLSIRKGGEGEQYISDGSGKIMQLLTFEGCEGGRLADNFVHYSNGKNTWSTRYEVGDYWAVNRLLENLADKPYVYNFGHICKRWLINWSRN</sequence>
<reference evidence="3 5" key="1">
    <citation type="submission" date="2015-09" db="EMBL/GenBank/DDBJ databases">
        <title>Genome announcement of multiple Pseudomonas syringae strains.</title>
        <authorList>
            <person name="Thakur S."/>
            <person name="Wang P.W."/>
            <person name="Gong Y."/>
            <person name="Weir B.S."/>
            <person name="Guttman D.S."/>
        </authorList>
    </citation>
    <scope>NUCLEOTIDE SEQUENCE [LARGE SCALE GENOMIC DNA]</scope>
    <source>
        <strain evidence="3 5">ICMP2823</strain>
    </source>
</reference>
<comment type="caution">
    <text evidence="3">The sequence shown here is derived from an EMBL/GenBank/DDBJ whole genome shotgun (WGS) entry which is preliminary data.</text>
</comment>
<dbReference type="EMBL" id="LJPX01000357">
    <property type="protein sequence ID" value="KPW71421.1"/>
    <property type="molecule type" value="Genomic_DNA"/>
</dbReference>
<feature type="compositionally biased region" description="Polar residues" evidence="1">
    <location>
        <begin position="34"/>
        <end position="51"/>
    </location>
</feature>
<evidence type="ECO:0000313" key="4">
    <source>
        <dbReference type="EMBL" id="RMN31426.1"/>
    </source>
</evidence>
<evidence type="ECO:0000256" key="2">
    <source>
        <dbReference type="SAM" id="SignalP"/>
    </source>
</evidence>
<evidence type="ECO:0000313" key="3">
    <source>
        <dbReference type="EMBL" id="KPW71421.1"/>
    </source>
</evidence>
<dbReference type="Proteomes" id="UP000050564">
    <property type="component" value="Unassembled WGS sequence"/>
</dbReference>
<dbReference type="AlphaFoldDB" id="A0A0P9L1M2"/>
<feature type="region of interest" description="Disordered" evidence="1">
    <location>
        <begin position="29"/>
        <end position="51"/>
    </location>
</feature>
<dbReference type="PATRIC" id="fig|86840.3.peg.5209"/>
<dbReference type="EMBL" id="RBOW01000441">
    <property type="protein sequence ID" value="RMN31426.1"/>
    <property type="molecule type" value="Genomic_DNA"/>
</dbReference>
<accession>A0A0P9L1M2</accession>
<dbReference type="RefSeq" id="WP_055000425.1">
    <property type="nucleotide sequence ID" value="NZ_FNKU01000001.1"/>
</dbReference>
<feature type="signal peptide" evidence="2">
    <location>
        <begin position="1"/>
        <end position="26"/>
    </location>
</feature>
<reference evidence="4 6" key="2">
    <citation type="submission" date="2018-08" db="EMBL/GenBank/DDBJ databases">
        <title>Recombination of ecologically and evolutionarily significant loci maintains genetic cohesion in the Pseudomonas syringae species complex.</title>
        <authorList>
            <person name="Dillon M."/>
            <person name="Thakur S."/>
            <person name="Almeida R.N.D."/>
            <person name="Weir B.S."/>
            <person name="Guttman D.S."/>
        </authorList>
    </citation>
    <scope>NUCLEOTIDE SEQUENCE [LARGE SCALE GENOMIC DNA]</scope>
    <source>
        <strain evidence="4 6">ICMP 2821</strain>
    </source>
</reference>
<evidence type="ECO:0000313" key="5">
    <source>
        <dbReference type="Proteomes" id="UP000050564"/>
    </source>
</evidence>
<dbReference type="PROSITE" id="PS51257">
    <property type="entry name" value="PROKAR_LIPOPROTEIN"/>
    <property type="match status" value="1"/>
</dbReference>
<evidence type="ECO:0000313" key="6">
    <source>
        <dbReference type="Proteomes" id="UP000281372"/>
    </source>
</evidence>
<protein>
    <recommendedName>
        <fullName evidence="7">Lipoprotein</fullName>
    </recommendedName>
</protein>
<dbReference type="Proteomes" id="UP000281372">
    <property type="component" value="Unassembled WGS sequence"/>
</dbReference>
<proteinExistence type="predicted"/>
<feature type="chain" id="PRO_5035997841" description="Lipoprotein" evidence="2">
    <location>
        <begin position="27"/>
        <end position="300"/>
    </location>
</feature>
<name>A0A0P9L1M2_PSECA</name>